<dbReference type="Gene3D" id="1.25.10.10">
    <property type="entry name" value="Leucine-rich Repeat Variant"/>
    <property type="match status" value="1"/>
</dbReference>
<evidence type="ECO:0000256" key="1">
    <source>
        <dbReference type="SAM" id="MobiDB-lite"/>
    </source>
</evidence>
<sequence length="210" mass="23447">MSEFSDLESSDRASRERGARALGQKRSKASLRALLETLEQDSDKDVRKVAVESIQKLNDPEAIPVLERVQNNDKDRGVRNKAKDVIKSIRSSGKDLPESEGFSESDADRARGDSRALEDHEKTQAGLHVKLEETLKYRIDQENNLVDEENNYLESLNSTGKVIVTNAGTRDRIWAIDATLTEVDGVRFKVDEEQGTAVFGNSFGLKELDP</sequence>
<dbReference type="InterPro" id="IPR016024">
    <property type="entry name" value="ARM-type_fold"/>
</dbReference>
<organism evidence="2">
    <name type="scientific">marine sediment metagenome</name>
    <dbReference type="NCBI Taxonomy" id="412755"/>
    <lineage>
        <taxon>unclassified sequences</taxon>
        <taxon>metagenomes</taxon>
        <taxon>ecological metagenomes</taxon>
    </lineage>
</organism>
<gene>
    <name evidence="2" type="ORF">S03H2_10310</name>
</gene>
<feature type="compositionally biased region" description="Basic and acidic residues" evidence="1">
    <location>
        <begin position="70"/>
        <end position="97"/>
    </location>
</feature>
<accession>X1EPK1</accession>
<proteinExistence type="predicted"/>
<feature type="non-terminal residue" evidence="2">
    <location>
        <position position="210"/>
    </location>
</feature>
<reference evidence="2" key="1">
    <citation type="journal article" date="2014" name="Front. Microbiol.">
        <title>High frequency of phylogenetically diverse reductive dehalogenase-homologous genes in deep subseafloor sedimentary metagenomes.</title>
        <authorList>
            <person name="Kawai M."/>
            <person name="Futagami T."/>
            <person name="Toyoda A."/>
            <person name="Takaki Y."/>
            <person name="Nishi S."/>
            <person name="Hori S."/>
            <person name="Arai W."/>
            <person name="Tsubouchi T."/>
            <person name="Morono Y."/>
            <person name="Uchiyama I."/>
            <person name="Ito T."/>
            <person name="Fujiyama A."/>
            <person name="Inagaki F."/>
            <person name="Takami H."/>
        </authorList>
    </citation>
    <scope>NUCLEOTIDE SEQUENCE</scope>
    <source>
        <strain evidence="2">Expedition CK06-06</strain>
    </source>
</reference>
<evidence type="ECO:0000313" key="2">
    <source>
        <dbReference type="EMBL" id="GAH34482.1"/>
    </source>
</evidence>
<dbReference type="Pfam" id="PF13646">
    <property type="entry name" value="HEAT_2"/>
    <property type="match status" value="1"/>
</dbReference>
<feature type="region of interest" description="Disordered" evidence="1">
    <location>
        <begin position="1"/>
        <end position="26"/>
    </location>
</feature>
<name>X1EPK1_9ZZZZ</name>
<evidence type="ECO:0008006" key="3">
    <source>
        <dbReference type="Google" id="ProtNLM"/>
    </source>
</evidence>
<dbReference type="EMBL" id="BARU01005311">
    <property type="protein sequence ID" value="GAH34482.1"/>
    <property type="molecule type" value="Genomic_DNA"/>
</dbReference>
<dbReference type="SUPFAM" id="SSF48371">
    <property type="entry name" value="ARM repeat"/>
    <property type="match status" value="1"/>
</dbReference>
<feature type="region of interest" description="Disordered" evidence="1">
    <location>
        <begin position="65"/>
        <end position="120"/>
    </location>
</feature>
<dbReference type="AlphaFoldDB" id="X1EPK1"/>
<protein>
    <recommendedName>
        <fullName evidence="3">HEAT repeat domain-containing protein</fullName>
    </recommendedName>
</protein>
<dbReference type="InterPro" id="IPR011989">
    <property type="entry name" value="ARM-like"/>
</dbReference>
<feature type="compositionally biased region" description="Basic and acidic residues" evidence="1">
    <location>
        <begin position="106"/>
        <end position="120"/>
    </location>
</feature>
<feature type="compositionally biased region" description="Basic and acidic residues" evidence="1">
    <location>
        <begin position="9"/>
        <end position="19"/>
    </location>
</feature>
<comment type="caution">
    <text evidence="2">The sequence shown here is derived from an EMBL/GenBank/DDBJ whole genome shotgun (WGS) entry which is preliminary data.</text>
</comment>